<dbReference type="SMART" id="SM00530">
    <property type="entry name" value="HTH_XRE"/>
    <property type="match status" value="1"/>
</dbReference>
<dbReference type="InterPro" id="IPR001387">
    <property type="entry name" value="Cro/C1-type_HTH"/>
</dbReference>
<gene>
    <name evidence="2" type="ORF">Ahu01nite_076330</name>
</gene>
<dbReference type="Gene3D" id="1.10.260.40">
    <property type="entry name" value="lambda repressor-like DNA-binding domains"/>
    <property type="match status" value="1"/>
</dbReference>
<protein>
    <recommendedName>
        <fullName evidence="1">HTH cro/C1-type domain-containing protein</fullName>
    </recommendedName>
</protein>
<dbReference type="SUPFAM" id="SSF47413">
    <property type="entry name" value="lambda repressor-like DNA-binding domains"/>
    <property type="match status" value="1"/>
</dbReference>
<evidence type="ECO:0000313" key="2">
    <source>
        <dbReference type="EMBL" id="GIE24531.1"/>
    </source>
</evidence>
<dbReference type="InterPro" id="IPR011990">
    <property type="entry name" value="TPR-like_helical_dom_sf"/>
</dbReference>
<sequence>MAELPHFGHRLKTLRLERGMSQAQLAGDGMSTGYLSRLESGERRATDRAITYLATQLGVDADTLTQPAGGSLSEALAIAASTPSNADMSPGILRAVDEDEQTDPAARWQALWLLDSVTDAGLEPGRLQELVELADAIGVPELRVRARVRRARRLRGRGAMDDAQTLAAQALDIAVLESLSTFDRMAALLVLISVEAESGSVDAATRHVRELEKWLPEAAPTQAAEALWTAAMVSARQGDFAAAKARLEDALALVAGQDDLSLWQRLRAAAIAAALQMTPPELDDARRWLAEVEPAVRLTGTPLQRDELLSLQAYLAFQEGRTADARRMCDELLHNENLGLSYRDRVRLLALDSQLKILEGDAETGIATLQQLGQQATESKNLALATQLWQSLATTLAKVRQV</sequence>
<accession>A0ABQ4A0Z5</accession>
<comment type="caution">
    <text evidence="2">The sequence shown here is derived from an EMBL/GenBank/DDBJ whole genome shotgun (WGS) entry which is preliminary data.</text>
</comment>
<organism evidence="2 3">
    <name type="scientific">Winogradskya humida</name>
    <dbReference type="NCBI Taxonomy" id="113566"/>
    <lineage>
        <taxon>Bacteria</taxon>
        <taxon>Bacillati</taxon>
        <taxon>Actinomycetota</taxon>
        <taxon>Actinomycetes</taxon>
        <taxon>Micromonosporales</taxon>
        <taxon>Micromonosporaceae</taxon>
        <taxon>Winogradskya</taxon>
    </lineage>
</organism>
<dbReference type="Pfam" id="PF13560">
    <property type="entry name" value="HTH_31"/>
    <property type="match status" value="1"/>
</dbReference>
<dbReference type="EMBL" id="BOMN01000111">
    <property type="protein sequence ID" value="GIE24531.1"/>
    <property type="molecule type" value="Genomic_DNA"/>
</dbReference>
<name>A0ABQ4A0Z5_9ACTN</name>
<dbReference type="Proteomes" id="UP000603200">
    <property type="component" value="Unassembled WGS sequence"/>
</dbReference>
<keyword evidence="3" id="KW-1185">Reference proteome</keyword>
<evidence type="ECO:0000259" key="1">
    <source>
        <dbReference type="PROSITE" id="PS50943"/>
    </source>
</evidence>
<evidence type="ECO:0000313" key="3">
    <source>
        <dbReference type="Proteomes" id="UP000603200"/>
    </source>
</evidence>
<dbReference type="InterPro" id="IPR010982">
    <property type="entry name" value="Lambda_DNA-bd_dom_sf"/>
</dbReference>
<dbReference type="PROSITE" id="PS50943">
    <property type="entry name" value="HTH_CROC1"/>
    <property type="match status" value="1"/>
</dbReference>
<dbReference type="Gene3D" id="1.25.40.10">
    <property type="entry name" value="Tetratricopeptide repeat domain"/>
    <property type="match status" value="1"/>
</dbReference>
<dbReference type="CDD" id="cd00093">
    <property type="entry name" value="HTH_XRE"/>
    <property type="match status" value="1"/>
</dbReference>
<feature type="domain" description="HTH cro/C1-type" evidence="1">
    <location>
        <begin position="11"/>
        <end position="64"/>
    </location>
</feature>
<reference evidence="2 3" key="1">
    <citation type="submission" date="2021-01" db="EMBL/GenBank/DDBJ databases">
        <title>Whole genome shotgun sequence of Actinoplanes humidus NBRC 14915.</title>
        <authorList>
            <person name="Komaki H."/>
            <person name="Tamura T."/>
        </authorList>
    </citation>
    <scope>NUCLEOTIDE SEQUENCE [LARGE SCALE GENOMIC DNA]</scope>
    <source>
        <strain evidence="2 3">NBRC 14915</strain>
    </source>
</reference>
<dbReference type="SUPFAM" id="SSF48452">
    <property type="entry name" value="TPR-like"/>
    <property type="match status" value="1"/>
</dbReference>
<dbReference type="RefSeq" id="WP_203841541.1">
    <property type="nucleotide sequence ID" value="NZ_BAAATV010000019.1"/>
</dbReference>
<proteinExistence type="predicted"/>